<evidence type="ECO:0000256" key="3">
    <source>
        <dbReference type="ARBA" id="ARBA00022801"/>
    </source>
</evidence>
<evidence type="ECO:0000256" key="5">
    <source>
        <dbReference type="SAM" id="Phobius"/>
    </source>
</evidence>
<dbReference type="Gene3D" id="3.90.1720.10">
    <property type="entry name" value="endopeptidase domain like (from Nostoc punctiforme)"/>
    <property type="match status" value="1"/>
</dbReference>
<protein>
    <recommendedName>
        <fullName evidence="6">LRAT domain-containing protein</fullName>
    </recommendedName>
</protein>
<keyword evidence="5" id="KW-0812">Transmembrane</keyword>
<dbReference type="Proteomes" id="UP001108240">
    <property type="component" value="Unplaced"/>
</dbReference>
<dbReference type="GeneTree" id="ENSGT00940000162660"/>
<dbReference type="PROSITE" id="PS51934">
    <property type="entry name" value="LRAT"/>
    <property type="match status" value="1"/>
</dbReference>
<evidence type="ECO:0000256" key="4">
    <source>
        <dbReference type="ARBA" id="ARBA00023098"/>
    </source>
</evidence>
<dbReference type="Ensembl" id="ENSCCRT00000199698.1">
    <property type="protein sequence ID" value="ENSCCRP00000156897.1"/>
    <property type="gene ID" value="ENSCCRG00000062939.1"/>
</dbReference>
<dbReference type="GO" id="GO:0016410">
    <property type="term" value="F:N-acyltransferase activity"/>
    <property type="evidence" value="ECO:0007669"/>
    <property type="project" value="TreeGrafter"/>
</dbReference>
<keyword evidence="5" id="KW-0472">Membrane</keyword>
<dbReference type="GO" id="GO:0004623">
    <property type="term" value="F:phospholipase A2 activity"/>
    <property type="evidence" value="ECO:0007669"/>
    <property type="project" value="TreeGrafter"/>
</dbReference>
<dbReference type="InterPro" id="IPR007053">
    <property type="entry name" value="LRAT_dom"/>
</dbReference>
<comment type="similarity">
    <text evidence="1">Belongs to the H-rev107 family.</text>
</comment>
<dbReference type="AlphaFoldDB" id="A0A9J8BI88"/>
<organism evidence="7 8">
    <name type="scientific">Cyprinus carpio carpio</name>
    <dbReference type="NCBI Taxonomy" id="630221"/>
    <lineage>
        <taxon>Eukaryota</taxon>
        <taxon>Metazoa</taxon>
        <taxon>Chordata</taxon>
        <taxon>Craniata</taxon>
        <taxon>Vertebrata</taxon>
        <taxon>Euteleostomi</taxon>
        <taxon>Actinopterygii</taxon>
        <taxon>Neopterygii</taxon>
        <taxon>Teleostei</taxon>
        <taxon>Ostariophysi</taxon>
        <taxon>Cypriniformes</taxon>
        <taxon>Cyprinidae</taxon>
        <taxon>Cyprininae</taxon>
        <taxon>Cyprinus</taxon>
    </lineage>
</organism>
<sequence>SDRNLKPGDVIEIFRDGYQHWVIYVGDGYVIHLVTASGHGDSGSSMKKEKLQDVAGNDKYRINNHLDDTYVPRPIEDILQEAERFHCATLVRYGNPQSKQVQFNLAAAALVFGILALATIRKKTESESVSMKMGNEEIKVQLWMHLIL</sequence>
<keyword evidence="4" id="KW-0443">Lipid metabolism</keyword>
<accession>A0A9J8BI88</accession>
<keyword evidence="3" id="KW-0378">Hydrolase</keyword>
<keyword evidence="8" id="KW-1185">Reference proteome</keyword>
<dbReference type="GO" id="GO:0008970">
    <property type="term" value="F:phospholipase A1 activity"/>
    <property type="evidence" value="ECO:0007669"/>
    <property type="project" value="TreeGrafter"/>
</dbReference>
<evidence type="ECO:0000256" key="2">
    <source>
        <dbReference type="ARBA" id="ARBA00022679"/>
    </source>
</evidence>
<dbReference type="PANTHER" id="PTHR13943">
    <property type="entry name" value="HRAS-LIKE SUPPRESSOR - RELATED"/>
    <property type="match status" value="1"/>
</dbReference>
<dbReference type="GO" id="GO:0070292">
    <property type="term" value="P:N-acylphosphatidylethanolamine metabolic process"/>
    <property type="evidence" value="ECO:0007669"/>
    <property type="project" value="TreeGrafter"/>
</dbReference>
<evidence type="ECO:0000313" key="8">
    <source>
        <dbReference type="Proteomes" id="UP001108240"/>
    </source>
</evidence>
<keyword evidence="5" id="KW-1133">Transmembrane helix</keyword>
<feature type="domain" description="LRAT" evidence="6">
    <location>
        <begin position="10"/>
        <end position="100"/>
    </location>
</feature>
<dbReference type="GO" id="GO:0005737">
    <property type="term" value="C:cytoplasm"/>
    <property type="evidence" value="ECO:0007669"/>
    <property type="project" value="TreeGrafter"/>
</dbReference>
<reference evidence="7" key="1">
    <citation type="submission" date="2025-08" db="UniProtKB">
        <authorList>
            <consortium name="Ensembl"/>
        </authorList>
    </citation>
    <scope>IDENTIFICATION</scope>
</reference>
<dbReference type="InterPro" id="IPR051496">
    <property type="entry name" value="H-rev107_PLA/AT"/>
</dbReference>
<proteinExistence type="inferred from homology"/>
<evidence type="ECO:0000256" key="1">
    <source>
        <dbReference type="ARBA" id="ARBA00007824"/>
    </source>
</evidence>
<dbReference type="PANTHER" id="PTHR13943:SF31">
    <property type="entry name" value="PHOSPHOLIPASE A AND ACYLTRANSFERASE 3"/>
    <property type="match status" value="1"/>
</dbReference>
<keyword evidence="2" id="KW-0808">Transferase</keyword>
<feature type="transmembrane region" description="Helical" evidence="5">
    <location>
        <begin position="101"/>
        <end position="120"/>
    </location>
</feature>
<evidence type="ECO:0000259" key="6">
    <source>
        <dbReference type="PROSITE" id="PS51934"/>
    </source>
</evidence>
<name>A0A9J8BI88_CYPCA</name>
<dbReference type="Pfam" id="PF04970">
    <property type="entry name" value="LRAT"/>
    <property type="match status" value="1"/>
</dbReference>
<evidence type="ECO:0000313" key="7">
    <source>
        <dbReference type="Ensembl" id="ENSCCRP00000156897.1"/>
    </source>
</evidence>
<reference evidence="7" key="2">
    <citation type="submission" date="2025-09" db="UniProtKB">
        <authorList>
            <consortium name="Ensembl"/>
        </authorList>
    </citation>
    <scope>IDENTIFICATION</scope>
</reference>